<evidence type="ECO:0000259" key="7">
    <source>
        <dbReference type="PROSITE" id="PS50237"/>
    </source>
</evidence>
<dbReference type="InterPro" id="IPR044611">
    <property type="entry name" value="E3A/B/C-like"/>
</dbReference>
<keyword evidence="9" id="KW-1185">Reference proteome</keyword>
<dbReference type="EC" id="2.3.2.26" evidence="2"/>
<dbReference type="AlphaFoldDB" id="A0A8C4RI33"/>
<dbReference type="PROSITE" id="PS50237">
    <property type="entry name" value="HECT"/>
    <property type="match status" value="1"/>
</dbReference>
<reference evidence="8" key="2">
    <citation type="submission" date="2025-08" db="UniProtKB">
        <authorList>
            <consortium name="Ensembl"/>
        </authorList>
    </citation>
    <scope>IDENTIFICATION</scope>
</reference>
<proteinExistence type="predicted"/>
<evidence type="ECO:0000256" key="5">
    <source>
        <dbReference type="PROSITE-ProRule" id="PRU00104"/>
    </source>
</evidence>
<dbReference type="GeneTree" id="ENSGT00950000182865"/>
<evidence type="ECO:0000256" key="4">
    <source>
        <dbReference type="ARBA" id="ARBA00022786"/>
    </source>
</evidence>
<evidence type="ECO:0000313" key="8">
    <source>
        <dbReference type="Ensembl" id="ENSECRP00000002076.1"/>
    </source>
</evidence>
<dbReference type="Ensembl" id="ENSECRT00000002104.1">
    <property type="protein sequence ID" value="ENSECRP00000002076.1"/>
    <property type="gene ID" value="ENSECRG00000001449.1"/>
</dbReference>
<dbReference type="SMART" id="SM00119">
    <property type="entry name" value="HECTc"/>
    <property type="match status" value="1"/>
</dbReference>
<dbReference type="Proteomes" id="UP000694620">
    <property type="component" value="Chromosome 3"/>
</dbReference>
<dbReference type="Pfam" id="PF00632">
    <property type="entry name" value="HECT"/>
    <property type="match status" value="1"/>
</dbReference>
<name>A0A8C4RI33_ERPCA</name>
<dbReference type="SUPFAM" id="SSF56204">
    <property type="entry name" value="Hect, E3 ligase catalytic domain"/>
    <property type="match status" value="1"/>
</dbReference>
<accession>A0A8C4RI33</accession>
<feature type="region of interest" description="Disordered" evidence="6">
    <location>
        <begin position="1"/>
        <end position="22"/>
    </location>
</feature>
<sequence length="442" mass="49973">MSLINPVSNEKQNMASTSSKEVSTSCTSVSTGAHCYRTYTEVYAPILVESDTSSSSEDEFAHNVDCFNDKIVSVEDILENLATQIKSEKVSRFNINRADIWDGALRGFKRSSFDPAHTILVKFSDNTGYMESGIDTGGPKREFLELLMQHVKNRTLFEGRETEKYLTCDSVAFDNDEYFIIGRMIAVSMVHGGPGPQFISKNLFNYILCEGIFSPDTKDVCDPEIQMMLQKIKSSSSVECLRSTVEVYATMLMIAGCLCHVIRELSDKDKIVEDYLKWYFFTRNAACIQRFKEGLTTLNVLEAMKQNPSGFMKYFCFSEKKITSEIIENLFKAEFSQPGSNRRQEEVRTAAYWADYLLDIEGKTSFAEPSLEDILMFSTGVSSIPPIGFHPKPTVNFLHNESPYPIAQTCTNSLSIPIHKTYDKFKYHMNFGILNSPGFGQH</sequence>
<evidence type="ECO:0000256" key="6">
    <source>
        <dbReference type="SAM" id="MobiDB-lite"/>
    </source>
</evidence>
<evidence type="ECO:0000256" key="1">
    <source>
        <dbReference type="ARBA" id="ARBA00000885"/>
    </source>
</evidence>
<dbReference type="GO" id="GO:0061630">
    <property type="term" value="F:ubiquitin protein ligase activity"/>
    <property type="evidence" value="ECO:0007669"/>
    <property type="project" value="UniProtKB-EC"/>
</dbReference>
<evidence type="ECO:0000256" key="3">
    <source>
        <dbReference type="ARBA" id="ARBA00022679"/>
    </source>
</evidence>
<keyword evidence="3" id="KW-0808">Transferase</keyword>
<organism evidence="8 9">
    <name type="scientific">Erpetoichthys calabaricus</name>
    <name type="common">Rope fish</name>
    <name type="synonym">Calamoichthys calabaricus</name>
    <dbReference type="NCBI Taxonomy" id="27687"/>
    <lineage>
        <taxon>Eukaryota</taxon>
        <taxon>Metazoa</taxon>
        <taxon>Chordata</taxon>
        <taxon>Craniata</taxon>
        <taxon>Vertebrata</taxon>
        <taxon>Euteleostomi</taxon>
        <taxon>Actinopterygii</taxon>
        <taxon>Polypteriformes</taxon>
        <taxon>Polypteridae</taxon>
        <taxon>Erpetoichthys</taxon>
    </lineage>
</organism>
<dbReference type="InterPro" id="IPR035983">
    <property type="entry name" value="Hect_E3_ubiquitin_ligase"/>
</dbReference>
<protein>
    <recommendedName>
        <fullName evidence="2">HECT-type E3 ubiquitin transferase</fullName>
        <ecNumber evidence="2">2.3.2.26</ecNumber>
    </recommendedName>
</protein>
<dbReference type="GO" id="GO:0000209">
    <property type="term" value="P:protein polyubiquitination"/>
    <property type="evidence" value="ECO:0007669"/>
    <property type="project" value="InterPro"/>
</dbReference>
<dbReference type="Gene3D" id="3.30.2410.10">
    <property type="entry name" value="Hect, E3 ligase catalytic domain"/>
    <property type="match status" value="1"/>
</dbReference>
<dbReference type="InterPro" id="IPR000569">
    <property type="entry name" value="HECT_dom"/>
</dbReference>
<dbReference type="RefSeq" id="XP_051780110.1">
    <property type="nucleotide sequence ID" value="XM_051924150.1"/>
</dbReference>
<comment type="catalytic activity">
    <reaction evidence="1">
        <text>S-ubiquitinyl-[E2 ubiquitin-conjugating enzyme]-L-cysteine + [acceptor protein]-L-lysine = [E2 ubiquitin-conjugating enzyme]-L-cysteine + N(6)-ubiquitinyl-[acceptor protein]-L-lysine.</text>
        <dbReference type="EC" id="2.3.2.26"/>
    </reaction>
</comment>
<dbReference type="PANTHER" id="PTHR45700">
    <property type="entry name" value="UBIQUITIN-PROTEIN LIGASE E3C"/>
    <property type="match status" value="1"/>
</dbReference>
<evidence type="ECO:0000313" key="9">
    <source>
        <dbReference type="Proteomes" id="UP000694620"/>
    </source>
</evidence>
<reference evidence="8" key="3">
    <citation type="submission" date="2025-09" db="UniProtKB">
        <authorList>
            <consortium name="Ensembl"/>
        </authorList>
    </citation>
    <scope>IDENTIFICATION</scope>
</reference>
<feature type="domain" description="HECT" evidence="7">
    <location>
        <begin position="111"/>
        <end position="442"/>
    </location>
</feature>
<dbReference type="Gene3D" id="3.90.1750.10">
    <property type="entry name" value="Hect, E3 ligase catalytic domains"/>
    <property type="match status" value="1"/>
</dbReference>
<dbReference type="GeneID" id="127525817"/>
<feature type="active site" description="Glycyl thioester intermediate" evidence="5">
    <location>
        <position position="410"/>
    </location>
</feature>
<reference evidence="8" key="1">
    <citation type="submission" date="2021-06" db="EMBL/GenBank/DDBJ databases">
        <authorList>
            <consortium name="Wellcome Sanger Institute Data Sharing"/>
        </authorList>
    </citation>
    <scope>NUCLEOTIDE SEQUENCE [LARGE SCALE GENOMIC DNA]</scope>
</reference>
<keyword evidence="4 5" id="KW-0833">Ubl conjugation pathway</keyword>
<gene>
    <name evidence="8" type="primary">LOC127525817</name>
</gene>
<evidence type="ECO:0000256" key="2">
    <source>
        <dbReference type="ARBA" id="ARBA00012485"/>
    </source>
</evidence>